<accession>A0ABS8WCR8</accession>
<dbReference type="CDD" id="cd01949">
    <property type="entry name" value="GGDEF"/>
    <property type="match status" value="1"/>
</dbReference>
<dbReference type="Gene3D" id="3.30.70.270">
    <property type="match status" value="1"/>
</dbReference>
<dbReference type="InterPro" id="IPR043128">
    <property type="entry name" value="Rev_trsase/Diguanyl_cyclase"/>
</dbReference>
<dbReference type="EMBL" id="JAIMJA010000017">
    <property type="protein sequence ID" value="MCE2596290.1"/>
    <property type="molecule type" value="Genomic_DNA"/>
</dbReference>
<keyword evidence="5" id="KW-0808">Transferase</keyword>
<evidence type="ECO:0000256" key="1">
    <source>
        <dbReference type="ARBA" id="ARBA00012528"/>
    </source>
</evidence>
<gene>
    <name evidence="5" type="ORF">K6Y31_15925</name>
</gene>
<dbReference type="Gene3D" id="3.30.450.40">
    <property type="match status" value="2"/>
</dbReference>
<dbReference type="EC" id="2.7.7.65" evidence="1"/>
<comment type="caution">
    <text evidence="5">The sequence shown here is derived from an EMBL/GenBank/DDBJ whole genome shotgun (WGS) entry which is preliminary data.</text>
</comment>
<dbReference type="SMART" id="SM00267">
    <property type="entry name" value="GGDEF"/>
    <property type="match status" value="1"/>
</dbReference>
<keyword evidence="6" id="KW-1185">Reference proteome</keyword>
<dbReference type="Pfam" id="PF00990">
    <property type="entry name" value="GGDEF"/>
    <property type="match status" value="1"/>
</dbReference>
<reference evidence="5 6" key="1">
    <citation type="journal article" date="2022" name="Environ. Microbiol. Rep.">
        <title>Eco-phylogenetic analyses reveal divergent evolution of vitamin B12 metabolism in the marine bacterial family 'Psychromonadaceae'.</title>
        <authorList>
            <person name="Jin X."/>
            <person name="Yang Y."/>
            <person name="Cao H."/>
            <person name="Gao B."/>
            <person name="Zhao Z."/>
        </authorList>
    </citation>
    <scope>NUCLEOTIDE SEQUENCE [LARGE SCALE GENOMIC DNA]</scope>
    <source>
        <strain evidence="5 6">MKS20</strain>
    </source>
</reference>
<dbReference type="InterPro" id="IPR000160">
    <property type="entry name" value="GGDEF_dom"/>
</dbReference>
<dbReference type="Proteomes" id="UP001201273">
    <property type="component" value="Unassembled WGS sequence"/>
</dbReference>
<dbReference type="InterPro" id="IPR050469">
    <property type="entry name" value="Diguanylate_Cyclase"/>
</dbReference>
<proteinExistence type="predicted"/>
<keyword evidence="5" id="KW-0548">Nucleotidyltransferase</keyword>
<evidence type="ECO:0000313" key="6">
    <source>
        <dbReference type="Proteomes" id="UP001201273"/>
    </source>
</evidence>
<name>A0ABS8WCR8_9GAMM</name>
<evidence type="ECO:0000256" key="2">
    <source>
        <dbReference type="ARBA" id="ARBA00034247"/>
    </source>
</evidence>
<organism evidence="5 6">
    <name type="scientific">Motilimonas cestriensis</name>
    <dbReference type="NCBI Taxonomy" id="2742685"/>
    <lineage>
        <taxon>Bacteria</taxon>
        <taxon>Pseudomonadati</taxon>
        <taxon>Pseudomonadota</taxon>
        <taxon>Gammaproteobacteria</taxon>
        <taxon>Alteromonadales</taxon>
        <taxon>Alteromonadales genera incertae sedis</taxon>
        <taxon>Motilimonas</taxon>
    </lineage>
</organism>
<keyword evidence="3" id="KW-0175">Coiled coil</keyword>
<dbReference type="InterPro" id="IPR029787">
    <property type="entry name" value="Nucleotide_cyclase"/>
</dbReference>
<dbReference type="SMART" id="SM00065">
    <property type="entry name" value="GAF"/>
    <property type="match status" value="2"/>
</dbReference>
<dbReference type="SUPFAM" id="SSF55781">
    <property type="entry name" value="GAF domain-like"/>
    <property type="match status" value="2"/>
</dbReference>
<comment type="catalytic activity">
    <reaction evidence="2">
        <text>2 GTP = 3',3'-c-di-GMP + 2 diphosphate</text>
        <dbReference type="Rhea" id="RHEA:24898"/>
        <dbReference type="ChEBI" id="CHEBI:33019"/>
        <dbReference type="ChEBI" id="CHEBI:37565"/>
        <dbReference type="ChEBI" id="CHEBI:58805"/>
        <dbReference type="EC" id="2.7.7.65"/>
    </reaction>
</comment>
<dbReference type="SUPFAM" id="SSF55073">
    <property type="entry name" value="Nucleotide cyclase"/>
    <property type="match status" value="1"/>
</dbReference>
<dbReference type="PANTHER" id="PTHR45138">
    <property type="entry name" value="REGULATORY COMPONENTS OF SENSORY TRANSDUCTION SYSTEM"/>
    <property type="match status" value="1"/>
</dbReference>
<dbReference type="GO" id="GO:0052621">
    <property type="term" value="F:diguanylate cyclase activity"/>
    <property type="evidence" value="ECO:0007669"/>
    <property type="project" value="UniProtKB-EC"/>
</dbReference>
<feature type="domain" description="GGDEF" evidence="4">
    <location>
        <begin position="431"/>
        <end position="568"/>
    </location>
</feature>
<dbReference type="NCBIfam" id="TIGR00254">
    <property type="entry name" value="GGDEF"/>
    <property type="match status" value="1"/>
</dbReference>
<protein>
    <recommendedName>
        <fullName evidence="1">diguanylate cyclase</fullName>
        <ecNumber evidence="1">2.7.7.65</ecNumber>
    </recommendedName>
</protein>
<dbReference type="PANTHER" id="PTHR45138:SF9">
    <property type="entry name" value="DIGUANYLATE CYCLASE DGCM-RELATED"/>
    <property type="match status" value="1"/>
</dbReference>
<dbReference type="RefSeq" id="WP_233053935.1">
    <property type="nucleotide sequence ID" value="NZ_JAIMJA010000017.1"/>
</dbReference>
<dbReference type="PROSITE" id="PS50887">
    <property type="entry name" value="GGDEF"/>
    <property type="match status" value="1"/>
</dbReference>
<sequence length="568" mass="64020">MEEENSFLALLTQQVAAAGDMTDVYQQALDELQLYSDASNCAIILVHQGFQVLAKKNSRDEVVFYDGDSALRQHSDLPESFIKSVAYSKKFEYQINFQAEDDIWQTQSLDIHESVQVAAPIFHDDVVFAILFLETSNNVDVLDVDEQNIIKLFAQTIGAEFEKRYLSEQAQLAQAENVTTAKALGEKVAQSEMFLSLLTQLHRVSIELSKSVTLNDLYYNSVRLAQQYLQIDRMAIFLIDQESNKMFGTYGTDENGKVVNESYFSSSIPEHPVVQETLRRKDYVIVIEDTALQHNKKDVGRGWNAMVALWDGDQALGWIAVDNLINHQPLELHHKEVLKLYAANLSQLIFRKRQDDQLLQFNKQLEQRVLERTAELASANYALENANRALESANIQLERLSMMDGLTGVSNRRFFDVSLQAEWDRALRHRSSLALLMLDVDKFKEYNDCYGHIEGDKALQRVAQSLLVHARRAGEVVARYGGEEFVILLPNMTASAVHVVAENVLQGVKALGIVHKESDVCQVVSVSVGIASITPNKDLSSSELVDKADKALYKAKSLGRDQYVFATE</sequence>
<evidence type="ECO:0000256" key="3">
    <source>
        <dbReference type="SAM" id="Coils"/>
    </source>
</evidence>
<evidence type="ECO:0000259" key="4">
    <source>
        <dbReference type="PROSITE" id="PS50887"/>
    </source>
</evidence>
<evidence type="ECO:0000313" key="5">
    <source>
        <dbReference type="EMBL" id="MCE2596290.1"/>
    </source>
</evidence>
<dbReference type="InterPro" id="IPR029016">
    <property type="entry name" value="GAF-like_dom_sf"/>
</dbReference>
<dbReference type="InterPro" id="IPR003018">
    <property type="entry name" value="GAF"/>
</dbReference>
<feature type="coiled-coil region" evidence="3">
    <location>
        <begin position="376"/>
        <end position="403"/>
    </location>
</feature>